<dbReference type="AlphaFoldDB" id="A0AAW0UMP7"/>
<feature type="compositionally biased region" description="Basic and acidic residues" evidence="1">
    <location>
        <begin position="134"/>
        <end position="147"/>
    </location>
</feature>
<proteinExistence type="predicted"/>
<feature type="region of interest" description="Disordered" evidence="1">
    <location>
        <begin position="122"/>
        <end position="152"/>
    </location>
</feature>
<gene>
    <name evidence="2" type="ORF">O3P69_003262</name>
</gene>
<dbReference type="EMBL" id="JARAKH010000010">
    <property type="protein sequence ID" value="KAK8400472.1"/>
    <property type="molecule type" value="Genomic_DNA"/>
</dbReference>
<dbReference type="EMBL" id="JARAKH010000010">
    <property type="protein sequence ID" value="KAK8400473.1"/>
    <property type="molecule type" value="Genomic_DNA"/>
</dbReference>
<dbReference type="EMBL" id="JARAKH010000010">
    <property type="protein sequence ID" value="KAK8400478.1"/>
    <property type="molecule type" value="Genomic_DNA"/>
</dbReference>
<evidence type="ECO:0000256" key="1">
    <source>
        <dbReference type="SAM" id="MobiDB-lite"/>
    </source>
</evidence>
<sequence length="212" mass="23923">MRMGPMGPFGPIGRTSDTVVDIVTVCPHVAVSPSHPANMKTCPPFLVVAMLAVSWAAAVPLQDTHNLQDIHSEEQLQAYLENNPSAVRELYPDLLREASQVLMVVDPYTLVEMLRRQEAAITLETQEEEEDEEAQRVTQEDQKDEHDRRKRQVTFGFGMNRGPYGKDYRANVGYQRRFNNGRSSFGVHGHRNWGASGRSHGFGISFSHRFGR</sequence>
<reference evidence="2 3" key="1">
    <citation type="submission" date="2023-03" db="EMBL/GenBank/DDBJ databases">
        <title>High-quality genome of Scylla paramamosain provides insights in environmental adaptation.</title>
        <authorList>
            <person name="Zhang L."/>
        </authorList>
    </citation>
    <scope>NUCLEOTIDE SEQUENCE [LARGE SCALE GENOMIC DNA]</scope>
    <source>
        <strain evidence="2">LZ_2023a</strain>
        <tissue evidence="2">Muscle</tissue>
    </source>
</reference>
<dbReference type="Proteomes" id="UP001487740">
    <property type="component" value="Unassembled WGS sequence"/>
</dbReference>
<keyword evidence="3" id="KW-1185">Reference proteome</keyword>
<evidence type="ECO:0000313" key="2">
    <source>
        <dbReference type="EMBL" id="KAK8400473.1"/>
    </source>
</evidence>
<accession>A0AAW0UMP7</accession>
<evidence type="ECO:0000313" key="3">
    <source>
        <dbReference type="Proteomes" id="UP001487740"/>
    </source>
</evidence>
<protein>
    <submittedName>
        <fullName evidence="2">Uncharacterized protein</fullName>
    </submittedName>
</protein>
<comment type="caution">
    <text evidence="2">The sequence shown here is derived from an EMBL/GenBank/DDBJ whole genome shotgun (WGS) entry which is preliminary data.</text>
</comment>
<name>A0AAW0UMP7_SCYPA</name>
<organism evidence="2 3">
    <name type="scientific">Scylla paramamosain</name>
    <name type="common">Mud crab</name>
    <dbReference type="NCBI Taxonomy" id="85552"/>
    <lineage>
        <taxon>Eukaryota</taxon>
        <taxon>Metazoa</taxon>
        <taxon>Ecdysozoa</taxon>
        <taxon>Arthropoda</taxon>
        <taxon>Crustacea</taxon>
        <taxon>Multicrustacea</taxon>
        <taxon>Malacostraca</taxon>
        <taxon>Eumalacostraca</taxon>
        <taxon>Eucarida</taxon>
        <taxon>Decapoda</taxon>
        <taxon>Pleocyemata</taxon>
        <taxon>Brachyura</taxon>
        <taxon>Eubrachyura</taxon>
        <taxon>Portunoidea</taxon>
        <taxon>Portunidae</taxon>
        <taxon>Portuninae</taxon>
        <taxon>Scylla</taxon>
    </lineage>
</organism>